<evidence type="ECO:0000259" key="1">
    <source>
        <dbReference type="Pfam" id="PF07762"/>
    </source>
</evidence>
<sequence>MTPSWVLLDNDVGLCFKEEDGEAAAVAAEKNKGVVAAAPPFELWNSTMEFLGSMTPEAILQQPPKISTIRLRCSKARRDAAGVALGAVVACADKSLLVLYGGNYTGPGSSRRGCYLIYDAAVSVTGGALTLTSTVPPLPLSPCLTCIGAGAVALRSHPPSSSYLLAELATSPEGQFPDAELYLWRSDLPAPQWEKKAVRLPEEVRWAPDKYNFCVDIAFSFDTSLCWIDLLQGLVVCHNPLGQQDPQFRFIKLPDGCPPVSISNYPYRPRIQEFRTAAWVAGAIKLVALEGYLEDWDSHQYRLVTWTLTPDLSEWKKCAVFNLTDIWASERYLALKIEQHTPVCPVLSPLDDGVVYVVVNDVEVHNIVQGFEVLETKVDVKGQYVLGLDMPHNKVISIDGGRPAADTVQLTPTLIPTVFCSWLQSPKDRQREAKASEVGESGKKLKVV</sequence>
<comment type="caution">
    <text evidence="2">The sequence shown here is derived from an EMBL/GenBank/DDBJ whole genome shotgun (WGS) entry which is preliminary data.</text>
</comment>
<dbReference type="PANTHER" id="PTHR33086:SF62">
    <property type="entry name" value="OS01G0182100 PROTEIN"/>
    <property type="match status" value="1"/>
</dbReference>
<protein>
    <recommendedName>
        <fullName evidence="1">DUF1618 domain-containing protein</fullName>
    </recommendedName>
</protein>
<dbReference type="Pfam" id="PF07762">
    <property type="entry name" value="DUF1618"/>
    <property type="match status" value="1"/>
</dbReference>
<dbReference type="OrthoDB" id="582405at2759"/>
<dbReference type="Proteomes" id="UP000324897">
    <property type="component" value="Chromosome 1"/>
</dbReference>
<feature type="domain" description="DUF1618" evidence="1">
    <location>
        <begin position="227"/>
        <end position="356"/>
    </location>
</feature>
<accession>A0A5J9VDE7</accession>
<gene>
    <name evidence="2" type="ORF">EJB05_24643</name>
</gene>
<dbReference type="Gramene" id="TVU32880">
    <property type="protein sequence ID" value="TVU32880"/>
    <property type="gene ID" value="EJB05_24643"/>
</dbReference>
<evidence type="ECO:0000313" key="2">
    <source>
        <dbReference type="EMBL" id="TVU32880.1"/>
    </source>
</evidence>
<dbReference type="PANTHER" id="PTHR33086">
    <property type="entry name" value="OS05G0468200 PROTEIN-RELATED"/>
    <property type="match status" value="1"/>
</dbReference>
<dbReference type="AlphaFoldDB" id="A0A5J9VDE7"/>
<organism evidence="2 3">
    <name type="scientific">Eragrostis curvula</name>
    <name type="common">weeping love grass</name>
    <dbReference type="NCBI Taxonomy" id="38414"/>
    <lineage>
        <taxon>Eukaryota</taxon>
        <taxon>Viridiplantae</taxon>
        <taxon>Streptophyta</taxon>
        <taxon>Embryophyta</taxon>
        <taxon>Tracheophyta</taxon>
        <taxon>Spermatophyta</taxon>
        <taxon>Magnoliopsida</taxon>
        <taxon>Liliopsida</taxon>
        <taxon>Poales</taxon>
        <taxon>Poaceae</taxon>
        <taxon>PACMAD clade</taxon>
        <taxon>Chloridoideae</taxon>
        <taxon>Eragrostideae</taxon>
        <taxon>Eragrostidinae</taxon>
        <taxon>Eragrostis</taxon>
    </lineage>
</organism>
<proteinExistence type="predicted"/>
<keyword evidence="3" id="KW-1185">Reference proteome</keyword>
<dbReference type="InterPro" id="IPR011676">
    <property type="entry name" value="DUF1618"/>
</dbReference>
<dbReference type="EMBL" id="RWGY01000011">
    <property type="protein sequence ID" value="TVU32880.1"/>
    <property type="molecule type" value="Genomic_DNA"/>
</dbReference>
<name>A0A5J9VDE7_9POAL</name>
<evidence type="ECO:0000313" key="3">
    <source>
        <dbReference type="Proteomes" id="UP000324897"/>
    </source>
</evidence>
<reference evidence="2 3" key="1">
    <citation type="journal article" date="2019" name="Sci. Rep.">
        <title>A high-quality genome of Eragrostis curvula grass provides insights into Poaceae evolution and supports new strategies to enhance forage quality.</title>
        <authorList>
            <person name="Carballo J."/>
            <person name="Santos B.A.C.M."/>
            <person name="Zappacosta D."/>
            <person name="Garbus I."/>
            <person name="Selva J.P."/>
            <person name="Gallo C.A."/>
            <person name="Diaz A."/>
            <person name="Albertini E."/>
            <person name="Caccamo M."/>
            <person name="Echenique V."/>
        </authorList>
    </citation>
    <scope>NUCLEOTIDE SEQUENCE [LARGE SCALE GENOMIC DNA]</scope>
    <source>
        <strain evidence="3">cv. Victoria</strain>
        <tissue evidence="2">Leaf</tissue>
    </source>
</reference>